<feature type="transmembrane region" description="Helical" evidence="6">
    <location>
        <begin position="18"/>
        <end position="37"/>
    </location>
</feature>
<evidence type="ECO:0000256" key="1">
    <source>
        <dbReference type="ARBA" id="ARBA00004651"/>
    </source>
</evidence>
<dbReference type="AlphaFoldDB" id="A0A9D1F535"/>
<feature type="domain" description="ABC3 transporter permease C-terminal" evidence="7">
    <location>
        <begin position="65"/>
        <end position="170"/>
    </location>
</feature>
<dbReference type="Pfam" id="PF02687">
    <property type="entry name" value="FtsX"/>
    <property type="match status" value="1"/>
</dbReference>
<feature type="transmembrane region" description="Helical" evidence="6">
    <location>
        <begin position="230"/>
        <end position="251"/>
    </location>
</feature>
<comment type="caution">
    <text evidence="8">The sequence shown here is derived from an EMBL/GenBank/DDBJ whole genome shotgun (WGS) entry which is preliminary data.</text>
</comment>
<name>A0A9D1F535_9FIRM</name>
<reference evidence="8" key="1">
    <citation type="submission" date="2020-10" db="EMBL/GenBank/DDBJ databases">
        <authorList>
            <person name="Gilroy R."/>
        </authorList>
    </citation>
    <scope>NUCLEOTIDE SEQUENCE</scope>
    <source>
        <strain evidence="8">CHK178-757</strain>
    </source>
</reference>
<dbReference type="EMBL" id="DVIT01000029">
    <property type="protein sequence ID" value="HIS47514.1"/>
    <property type="molecule type" value="Genomic_DNA"/>
</dbReference>
<organism evidence="8 9">
    <name type="scientific">Candidatus Scybalocola faecigallinarum</name>
    <dbReference type="NCBI Taxonomy" id="2840941"/>
    <lineage>
        <taxon>Bacteria</taxon>
        <taxon>Bacillati</taxon>
        <taxon>Bacillota</taxon>
        <taxon>Clostridia</taxon>
        <taxon>Lachnospirales</taxon>
        <taxon>Lachnospiraceae</taxon>
        <taxon>Lachnospiraceae incertae sedis</taxon>
        <taxon>Candidatus Scybalocola (ex Gilroy et al. 2021)</taxon>
    </lineage>
</organism>
<dbReference type="GO" id="GO:0005886">
    <property type="term" value="C:plasma membrane"/>
    <property type="evidence" value="ECO:0007669"/>
    <property type="project" value="UniProtKB-SubCell"/>
</dbReference>
<feature type="transmembrane region" description="Helical" evidence="6">
    <location>
        <begin position="585"/>
        <end position="606"/>
    </location>
</feature>
<feature type="transmembrane region" description="Helical" evidence="6">
    <location>
        <begin position="57"/>
        <end position="80"/>
    </location>
</feature>
<feature type="transmembrane region" description="Helical" evidence="6">
    <location>
        <begin position="670"/>
        <end position="695"/>
    </location>
</feature>
<feature type="transmembrane region" description="Helical" evidence="6">
    <location>
        <begin position="203"/>
        <end position="224"/>
    </location>
</feature>
<dbReference type="InterPro" id="IPR003838">
    <property type="entry name" value="ABC3_permease_C"/>
</dbReference>
<feature type="transmembrane region" description="Helical" evidence="6">
    <location>
        <begin position="289"/>
        <end position="307"/>
    </location>
</feature>
<dbReference type="PANTHER" id="PTHR46795:SF3">
    <property type="entry name" value="ABC TRANSPORTER PERMEASE"/>
    <property type="match status" value="1"/>
</dbReference>
<feature type="transmembrane region" description="Helical" evidence="6">
    <location>
        <begin position="159"/>
        <end position="182"/>
    </location>
</feature>
<dbReference type="InterPro" id="IPR052536">
    <property type="entry name" value="ABC-4_Integral_Memb_Prot"/>
</dbReference>
<accession>A0A9D1F535</accession>
<feature type="transmembrane region" description="Helical" evidence="6">
    <location>
        <begin position="636"/>
        <end position="658"/>
    </location>
</feature>
<keyword evidence="5 6" id="KW-0472">Membrane</keyword>
<evidence type="ECO:0000256" key="3">
    <source>
        <dbReference type="ARBA" id="ARBA00022692"/>
    </source>
</evidence>
<dbReference type="PANTHER" id="PTHR46795">
    <property type="entry name" value="ABC TRANSPORTER PERMEASE-RELATED-RELATED"/>
    <property type="match status" value="1"/>
</dbReference>
<keyword evidence="4 6" id="KW-1133">Transmembrane helix</keyword>
<reference evidence="8" key="2">
    <citation type="journal article" date="2021" name="PeerJ">
        <title>Extensive microbial diversity within the chicken gut microbiome revealed by metagenomics and culture.</title>
        <authorList>
            <person name="Gilroy R."/>
            <person name="Ravi A."/>
            <person name="Getino M."/>
            <person name="Pursley I."/>
            <person name="Horton D.L."/>
            <person name="Alikhan N.F."/>
            <person name="Baker D."/>
            <person name="Gharbi K."/>
            <person name="Hall N."/>
            <person name="Watson M."/>
            <person name="Adriaenssens E.M."/>
            <person name="Foster-Nyarko E."/>
            <person name="Jarju S."/>
            <person name="Secka A."/>
            <person name="Antonio M."/>
            <person name="Oren A."/>
            <person name="Chaudhuri R.R."/>
            <person name="La Ragione R."/>
            <person name="Hildebrand F."/>
            <person name="Pallen M.J."/>
        </authorList>
    </citation>
    <scope>NUCLEOTIDE SEQUENCE</scope>
    <source>
        <strain evidence="8">CHK178-757</strain>
    </source>
</reference>
<keyword evidence="3 6" id="KW-0812">Transmembrane</keyword>
<evidence type="ECO:0000313" key="8">
    <source>
        <dbReference type="EMBL" id="HIS47514.1"/>
    </source>
</evidence>
<sequence length="705" mass="77771">MFFNLAWKNARRSRRENLIYFITLVTAAASFYVVMSLEKQDVIRFLATIERDAVQCLLRLLMPTVYLCALLLLFFLVFFANKYQLECRSREMGLYFLLGMKRGRLFVQILLENLLTGLAALCGGLASGIFLSEILSLASARLVGQGIIAHEACISLRSMAWTVLGFLAVQAAAICILGGRLFAAELHSLLYGKMSKKQNAGTLKGSIATLIIGGAALTAAYVIVIRCFTMAGGMMLYAAVLTGIIGTVLFIRGLSRVIRLGAGYIRRPFSRGLFIFTLRQFQENIVNKYITVSAASILIMLAIMLITDGSSGILINKSQLTRTYAVYDFTITGNNAAARDFLTSEAMAPYVSQLNPMETGAISSPEDDSASVLDWSALETVIWENLTPEEKNVAENAVNFSFDPATSPALNLYGLFATGGEDPKLIPVSAYNRLLTAAGEKTIHLEDDQAAFYINPDFLDVVLDDLTAFLDRCITDSKEPLLYFNGNPVYLIPCVPMKGITADENIQIFTGLIVPDALFYENTHEESRMTYWNFCVPQAMADQKGLMGSIMEICDILNTSGLTYESYLNNFGRQLFYIISGSYTALYMGFMFLIIACALLALEFLTQMQTTMDRYKTLAILGTQRSQMKRSLHHQVLIFFLLPAGLACISAAAGLYAMQIHLHTFSDHQAMLHPLMLVMAAAVLAILAIYTFAVARTGDRAIAKI</sequence>
<gene>
    <name evidence="8" type="ORF">IAB46_08185</name>
</gene>
<evidence type="ECO:0000256" key="5">
    <source>
        <dbReference type="ARBA" id="ARBA00023136"/>
    </source>
</evidence>
<keyword evidence="2" id="KW-1003">Cell membrane</keyword>
<dbReference type="Proteomes" id="UP000823927">
    <property type="component" value="Unassembled WGS sequence"/>
</dbReference>
<evidence type="ECO:0000259" key="7">
    <source>
        <dbReference type="Pfam" id="PF02687"/>
    </source>
</evidence>
<proteinExistence type="predicted"/>
<feature type="transmembrane region" description="Helical" evidence="6">
    <location>
        <begin position="110"/>
        <end position="131"/>
    </location>
</feature>
<protein>
    <submittedName>
        <fullName evidence="8">ABC transporter permease</fullName>
    </submittedName>
</protein>
<evidence type="ECO:0000256" key="6">
    <source>
        <dbReference type="SAM" id="Phobius"/>
    </source>
</evidence>
<evidence type="ECO:0000256" key="4">
    <source>
        <dbReference type="ARBA" id="ARBA00022989"/>
    </source>
</evidence>
<evidence type="ECO:0000313" key="9">
    <source>
        <dbReference type="Proteomes" id="UP000823927"/>
    </source>
</evidence>
<comment type="subcellular location">
    <subcellularLocation>
        <location evidence="1">Cell membrane</location>
        <topology evidence="1">Multi-pass membrane protein</topology>
    </subcellularLocation>
</comment>
<evidence type="ECO:0000256" key="2">
    <source>
        <dbReference type="ARBA" id="ARBA00022475"/>
    </source>
</evidence>